<evidence type="ECO:0000313" key="1">
    <source>
        <dbReference type="EMBL" id="XCD03393.1"/>
    </source>
</evidence>
<accession>A0AAU8AU82</accession>
<sequence>MACFSFRFVTFDVRCCSMLFSDLVSINKSWDPSTKIFVLHYGSMEADAMSVKTACSLYHADNVAWFRGDVVMLQ</sequence>
<proteinExistence type="predicted"/>
<name>A0AAU8AU82_9VIRU</name>
<organism evidence="1">
    <name type="scientific">Dulem virus 175</name>
    <dbReference type="NCBI Taxonomy" id="3145652"/>
    <lineage>
        <taxon>Viruses</taxon>
        <taxon>Monodnaviria</taxon>
        <taxon>Sangervirae</taxon>
        <taxon>Phixviricota</taxon>
        <taxon>Malgrandaviricetes</taxon>
        <taxon>Petitvirales</taxon>
        <taxon>Microviridae</taxon>
        <taxon>Microvirus</taxon>
    </lineage>
</organism>
<protein>
    <submittedName>
        <fullName evidence="1">Uncharacterized protein</fullName>
    </submittedName>
</protein>
<dbReference type="EMBL" id="PP511352">
    <property type="protein sequence ID" value="XCD03393.1"/>
    <property type="molecule type" value="Genomic_DNA"/>
</dbReference>
<reference evidence="1" key="1">
    <citation type="submission" date="2024-03" db="EMBL/GenBank/DDBJ databases">
        <title>Diverse circular DNA viruses in blood, oral, and fecal samples of captive lemurs.</title>
        <authorList>
            <person name="Paietta E.N."/>
            <person name="Kraberger S."/>
            <person name="Lund M.C."/>
            <person name="Custer J.M."/>
            <person name="Vargas K.M."/>
            <person name="Ehmke E.E."/>
            <person name="Yoder A.D."/>
            <person name="Varsani A."/>
        </authorList>
    </citation>
    <scope>NUCLEOTIDE SEQUENCE</scope>
    <source>
        <strain evidence="1">Duke_18_60</strain>
    </source>
</reference>